<sequence length="89" mass="9128">MLLSSLAGCPPFPQGVKHASPKKTLLLPPHRVTGVAATLPRLPTSCVLPHFFPGWSPELPAPPGTLPSASLQPSCGSRALGAAGVILKM</sequence>
<dbReference type="Proteomes" id="UP000053872">
    <property type="component" value="Unassembled WGS sequence"/>
</dbReference>
<keyword evidence="2" id="KW-1185">Reference proteome</keyword>
<accession>A0A2I0LSM3</accession>
<evidence type="ECO:0000313" key="1">
    <source>
        <dbReference type="EMBL" id="PKK20429.1"/>
    </source>
</evidence>
<dbReference type="AlphaFoldDB" id="A0A2I0LSM3"/>
<gene>
    <name evidence="1" type="primary">TUSC2</name>
    <name evidence="1" type="ORF">A306_00010752</name>
</gene>
<evidence type="ECO:0000313" key="2">
    <source>
        <dbReference type="Proteomes" id="UP000053872"/>
    </source>
</evidence>
<comment type="caution">
    <text evidence="1">The sequence shown here is derived from an EMBL/GenBank/DDBJ whole genome shotgun (WGS) entry which is preliminary data.</text>
</comment>
<dbReference type="InParanoid" id="A0A2I0LSM3"/>
<protein>
    <submittedName>
        <fullName evidence="1">Tumor suppressor candidate 2</fullName>
    </submittedName>
</protein>
<name>A0A2I0LSM3_COLLI</name>
<organism evidence="1 2">
    <name type="scientific">Columba livia</name>
    <name type="common">Rock dove</name>
    <dbReference type="NCBI Taxonomy" id="8932"/>
    <lineage>
        <taxon>Eukaryota</taxon>
        <taxon>Metazoa</taxon>
        <taxon>Chordata</taxon>
        <taxon>Craniata</taxon>
        <taxon>Vertebrata</taxon>
        <taxon>Euteleostomi</taxon>
        <taxon>Archelosauria</taxon>
        <taxon>Archosauria</taxon>
        <taxon>Dinosauria</taxon>
        <taxon>Saurischia</taxon>
        <taxon>Theropoda</taxon>
        <taxon>Coelurosauria</taxon>
        <taxon>Aves</taxon>
        <taxon>Neognathae</taxon>
        <taxon>Neoaves</taxon>
        <taxon>Columbimorphae</taxon>
        <taxon>Columbiformes</taxon>
        <taxon>Columbidae</taxon>
        <taxon>Columba</taxon>
    </lineage>
</organism>
<dbReference type="EMBL" id="AKCR02000111">
    <property type="protein sequence ID" value="PKK20429.1"/>
    <property type="molecule type" value="Genomic_DNA"/>
</dbReference>
<reference evidence="1 2" key="1">
    <citation type="journal article" date="2013" name="Science">
        <title>Genomic diversity and evolution of the head crest in the rock pigeon.</title>
        <authorList>
            <person name="Shapiro M.D."/>
            <person name="Kronenberg Z."/>
            <person name="Li C."/>
            <person name="Domyan E.T."/>
            <person name="Pan H."/>
            <person name="Campbell M."/>
            <person name="Tan H."/>
            <person name="Huff C.D."/>
            <person name="Hu H."/>
            <person name="Vickrey A.I."/>
            <person name="Nielsen S.C."/>
            <person name="Stringham S.A."/>
            <person name="Hu H."/>
            <person name="Willerslev E."/>
            <person name="Gilbert M.T."/>
            <person name="Yandell M."/>
            <person name="Zhang G."/>
            <person name="Wang J."/>
        </authorList>
    </citation>
    <scope>NUCLEOTIDE SEQUENCE [LARGE SCALE GENOMIC DNA]</scope>
    <source>
        <tissue evidence="1">Blood</tissue>
    </source>
</reference>
<proteinExistence type="predicted"/>